<dbReference type="Gene3D" id="1.10.730.10">
    <property type="entry name" value="Isoleucyl-tRNA Synthetase, Domain 1"/>
    <property type="match status" value="1"/>
</dbReference>
<dbReference type="CDD" id="cd07957">
    <property type="entry name" value="Anticodon_Ia_Met"/>
    <property type="match status" value="1"/>
</dbReference>
<dbReference type="PROSITE" id="PS00178">
    <property type="entry name" value="AA_TRNA_LIGASE_I"/>
    <property type="match status" value="1"/>
</dbReference>
<comment type="similarity">
    <text evidence="2 15">Belongs to the class-I aminoacyl-tRNA synthetase family.</text>
</comment>
<evidence type="ECO:0000256" key="9">
    <source>
        <dbReference type="ARBA" id="ARBA00022884"/>
    </source>
</evidence>
<sequence length="784" mass="88389">MPPGIVANGNGVGRIAKELKRMTTELNRKLSWLRVGDETPKVLPVAGKRNVLITSALPYVNNVPHLGNLIGAVLSADVYARYLRQRGVNCLYVCGTDEYGTATETKAQQEGLTPKEICDKYNALHREVYEWFDIDFDYFGRTSTNEQTEICQEIFWDAHKNGYVVEGQLEQLYCRNDKRFLADRYVQGTCPLCGFEDARGDQCDNCGRLLNPIELISPRCSTCRTEPEVKKTNHLFLDLPELKDELANYVEETSKKGDWSANALTMTQTWLRDGLRQRCITRDLKWGTPVPLEGYTDKVFYVWFDAPIGYISITASCTDEWRKWWFPQPGQDVELIQFMGKDNVPFHTVIFPSTLIATRKDWTRMQAISTTEYLNYEDGKFSKRNGVGVFGTDAKETNIPAEVWRYYLLSNRPELADSTFLWSDFTAKNNDELLKNLGNFINRTMSFVTRNFDSTIPLVELSKDDEEVIANINLELEEYITQMDKVALKAGIKKAMAISKIGNQYLQSNQPWVLEKTDKKRAGSVLAVASNLVHLLADLLEPFLGSQWSGKVYSMLGVEATAETSKISNQFVFKLKKGHRIGEPVLLFREIKDKERDELRKKYAGSQAERLASAAQADVNADSVFRLDLRVGVVNECIEHPESQTLFICKVDVGEENPRELVAGLREFYKREEIIGRKVVVVCNMARTRLAGIESQGMMLTAEKKKDVKLLEVSDAAVGELLVPEGTRSEPSPALDRKAFQAASKGLRVGKESSILFEKKHVLKTAESNTLASSAGVAEGGKLK</sequence>
<evidence type="ECO:0000256" key="5">
    <source>
        <dbReference type="ARBA" id="ARBA00022555"/>
    </source>
</evidence>
<protein>
    <recommendedName>
        <fullName evidence="3">methionine--tRNA ligase</fullName>
        <ecNumber evidence="3">6.1.1.10</ecNumber>
    </recommendedName>
    <alternativeName>
        <fullName evidence="12">Methionyl-tRNA synthetase</fullName>
    </alternativeName>
</protein>
<reference evidence="19" key="1">
    <citation type="submission" date="2021-01" db="EMBL/GenBank/DDBJ databases">
        <authorList>
            <person name="Corre E."/>
            <person name="Pelletier E."/>
            <person name="Niang G."/>
            <person name="Scheremetjew M."/>
            <person name="Finn R."/>
            <person name="Kale V."/>
            <person name="Holt S."/>
            <person name="Cochrane G."/>
            <person name="Meng A."/>
            <person name="Brown T."/>
            <person name="Cohen L."/>
        </authorList>
    </citation>
    <scope>NUCLEOTIDE SEQUENCE</scope>
    <source>
        <strain evidence="19">CCMP 769</strain>
    </source>
</reference>
<dbReference type="PANTHER" id="PTHR45765">
    <property type="entry name" value="METHIONINE--TRNA LIGASE"/>
    <property type="match status" value="1"/>
</dbReference>
<dbReference type="Gene3D" id="2.40.50.140">
    <property type="entry name" value="Nucleic acid-binding proteins"/>
    <property type="match status" value="1"/>
</dbReference>
<dbReference type="EMBL" id="HBHW01034030">
    <property type="protein sequence ID" value="CAE0058188.1"/>
    <property type="molecule type" value="Transcribed_RNA"/>
</dbReference>
<dbReference type="NCBIfam" id="NF001100">
    <property type="entry name" value="PRK00133.1"/>
    <property type="match status" value="1"/>
</dbReference>
<evidence type="ECO:0000256" key="8">
    <source>
        <dbReference type="ARBA" id="ARBA00022840"/>
    </source>
</evidence>
<evidence type="ECO:0000256" key="11">
    <source>
        <dbReference type="ARBA" id="ARBA00023146"/>
    </source>
</evidence>
<organism evidence="19">
    <name type="scientific">Rhodosorus marinus</name>
    <dbReference type="NCBI Taxonomy" id="101924"/>
    <lineage>
        <taxon>Eukaryota</taxon>
        <taxon>Rhodophyta</taxon>
        <taxon>Stylonematophyceae</taxon>
        <taxon>Stylonematales</taxon>
        <taxon>Stylonemataceae</taxon>
        <taxon>Rhodosorus</taxon>
    </lineage>
</organism>
<evidence type="ECO:0000256" key="13">
    <source>
        <dbReference type="ARBA" id="ARBA00047364"/>
    </source>
</evidence>
<evidence type="ECO:0000256" key="6">
    <source>
        <dbReference type="ARBA" id="ARBA00022598"/>
    </source>
</evidence>
<dbReference type="GO" id="GO:0017101">
    <property type="term" value="C:aminoacyl-tRNA synthetase multienzyme complex"/>
    <property type="evidence" value="ECO:0007669"/>
    <property type="project" value="TreeGrafter"/>
</dbReference>
<dbReference type="SUPFAM" id="SSF52374">
    <property type="entry name" value="Nucleotidylyl transferase"/>
    <property type="match status" value="1"/>
</dbReference>
<dbReference type="InterPro" id="IPR002547">
    <property type="entry name" value="tRNA-bd_dom"/>
</dbReference>
<dbReference type="CDD" id="cd00814">
    <property type="entry name" value="MetRS_core"/>
    <property type="match status" value="1"/>
</dbReference>
<accession>A0A7S3A2L0</accession>
<keyword evidence="8 15" id="KW-0067">ATP-binding</keyword>
<name>A0A7S3A2L0_9RHOD</name>
<evidence type="ECO:0000256" key="10">
    <source>
        <dbReference type="ARBA" id="ARBA00022917"/>
    </source>
</evidence>
<evidence type="ECO:0000256" key="14">
    <source>
        <dbReference type="PROSITE-ProRule" id="PRU00209"/>
    </source>
</evidence>
<dbReference type="InterPro" id="IPR014758">
    <property type="entry name" value="Met-tRNA_synth"/>
</dbReference>
<dbReference type="InterPro" id="IPR001412">
    <property type="entry name" value="aa-tRNA-synth_I_CS"/>
</dbReference>
<evidence type="ECO:0000256" key="12">
    <source>
        <dbReference type="ARBA" id="ARBA00030904"/>
    </source>
</evidence>
<dbReference type="PANTHER" id="PTHR45765:SF1">
    <property type="entry name" value="METHIONINE--TRNA LIGASE, CYTOPLASMIC"/>
    <property type="match status" value="1"/>
</dbReference>
<evidence type="ECO:0000256" key="15">
    <source>
        <dbReference type="RuleBase" id="RU363039"/>
    </source>
</evidence>
<keyword evidence="6 15" id="KW-0436">Ligase</keyword>
<dbReference type="HAMAP" id="MF_00098">
    <property type="entry name" value="Met_tRNA_synth_type1"/>
    <property type="match status" value="1"/>
</dbReference>
<keyword evidence="11 15" id="KW-0030">Aminoacyl-tRNA synthetase</keyword>
<dbReference type="InterPro" id="IPR033911">
    <property type="entry name" value="MetRS_core"/>
</dbReference>
<dbReference type="InterPro" id="IPR014729">
    <property type="entry name" value="Rossmann-like_a/b/a_fold"/>
</dbReference>
<keyword evidence="4" id="KW-0963">Cytoplasm</keyword>
<proteinExistence type="inferred from homology"/>
<dbReference type="PRINTS" id="PR01041">
    <property type="entry name" value="TRNASYNTHMET"/>
</dbReference>
<dbReference type="AlphaFoldDB" id="A0A7S3A2L0"/>
<dbReference type="InterPro" id="IPR015413">
    <property type="entry name" value="Methionyl/Leucyl_tRNA_Synth"/>
</dbReference>
<feature type="domain" description="TRNA-binding" evidence="16">
    <location>
        <begin position="623"/>
        <end position="723"/>
    </location>
</feature>
<dbReference type="Gene3D" id="2.20.28.20">
    <property type="entry name" value="Methionyl-tRNA synthetase, Zn-domain"/>
    <property type="match status" value="1"/>
</dbReference>
<dbReference type="EMBL" id="HBHW01034033">
    <property type="protein sequence ID" value="CAE0058191.1"/>
    <property type="molecule type" value="Transcribed_RNA"/>
</dbReference>
<keyword evidence="5 14" id="KW-0820">tRNA-binding</keyword>
<dbReference type="Pfam" id="PF19303">
    <property type="entry name" value="Anticodon_3"/>
    <property type="match status" value="1"/>
</dbReference>
<dbReference type="SUPFAM" id="SSF50249">
    <property type="entry name" value="Nucleic acid-binding proteins"/>
    <property type="match status" value="1"/>
</dbReference>
<keyword evidence="7 15" id="KW-0547">Nucleotide-binding</keyword>
<dbReference type="PROSITE" id="PS50886">
    <property type="entry name" value="TRBD"/>
    <property type="match status" value="1"/>
</dbReference>
<dbReference type="Gene3D" id="3.40.50.620">
    <property type="entry name" value="HUPs"/>
    <property type="match status" value="1"/>
</dbReference>
<dbReference type="GO" id="GO:0006431">
    <property type="term" value="P:methionyl-tRNA aminoacylation"/>
    <property type="evidence" value="ECO:0007669"/>
    <property type="project" value="InterPro"/>
</dbReference>
<dbReference type="SUPFAM" id="SSF47323">
    <property type="entry name" value="Anticodon-binding domain of a subclass of class I aminoacyl-tRNA synthetases"/>
    <property type="match status" value="1"/>
</dbReference>
<gene>
    <name evidence="17" type="ORF">RMAR00112_LOCUS26244</name>
    <name evidence="18" type="ORF">RMAR00112_LOCUS26247</name>
    <name evidence="19" type="ORF">RMAR00112_LOCUS26248</name>
</gene>
<dbReference type="NCBIfam" id="TIGR00398">
    <property type="entry name" value="metG"/>
    <property type="match status" value="1"/>
</dbReference>
<evidence type="ECO:0000256" key="1">
    <source>
        <dbReference type="ARBA" id="ARBA00004496"/>
    </source>
</evidence>
<dbReference type="InterPro" id="IPR012340">
    <property type="entry name" value="NA-bd_OB-fold"/>
</dbReference>
<evidence type="ECO:0000313" key="17">
    <source>
        <dbReference type="EMBL" id="CAE0058188.1"/>
    </source>
</evidence>
<dbReference type="GO" id="GO:0004825">
    <property type="term" value="F:methionine-tRNA ligase activity"/>
    <property type="evidence" value="ECO:0007669"/>
    <property type="project" value="UniProtKB-EC"/>
</dbReference>
<dbReference type="GO" id="GO:0005829">
    <property type="term" value="C:cytosol"/>
    <property type="evidence" value="ECO:0007669"/>
    <property type="project" value="TreeGrafter"/>
</dbReference>
<evidence type="ECO:0000256" key="3">
    <source>
        <dbReference type="ARBA" id="ARBA00012838"/>
    </source>
</evidence>
<dbReference type="GO" id="GO:0000049">
    <property type="term" value="F:tRNA binding"/>
    <property type="evidence" value="ECO:0007669"/>
    <property type="project" value="UniProtKB-UniRule"/>
</dbReference>
<dbReference type="Pfam" id="PF09334">
    <property type="entry name" value="tRNA-synt_1g"/>
    <property type="match status" value="1"/>
</dbReference>
<dbReference type="InterPro" id="IPR023458">
    <property type="entry name" value="Met-tRNA_ligase_1"/>
</dbReference>
<dbReference type="EC" id="6.1.1.10" evidence="3"/>
<dbReference type="FunFam" id="2.20.28.20:FF:000001">
    <property type="entry name" value="Methionine--tRNA ligase"/>
    <property type="match status" value="1"/>
</dbReference>
<dbReference type="EMBL" id="HBHW01034034">
    <property type="protein sequence ID" value="CAE0058192.1"/>
    <property type="molecule type" value="Transcribed_RNA"/>
</dbReference>
<evidence type="ECO:0000313" key="19">
    <source>
        <dbReference type="EMBL" id="CAE0058192.1"/>
    </source>
</evidence>
<evidence type="ECO:0000256" key="4">
    <source>
        <dbReference type="ARBA" id="ARBA00022490"/>
    </source>
</evidence>
<dbReference type="GO" id="GO:0005524">
    <property type="term" value="F:ATP binding"/>
    <property type="evidence" value="ECO:0007669"/>
    <property type="project" value="UniProtKB-KW"/>
</dbReference>
<dbReference type="InterPro" id="IPR029038">
    <property type="entry name" value="MetRS_Zn"/>
</dbReference>
<comment type="subcellular location">
    <subcellularLocation>
        <location evidence="1">Cytoplasm</location>
    </subcellularLocation>
</comment>
<dbReference type="InterPro" id="IPR041872">
    <property type="entry name" value="Anticodon_Met"/>
</dbReference>
<keyword evidence="10 15" id="KW-0648">Protein biosynthesis</keyword>
<evidence type="ECO:0000256" key="7">
    <source>
        <dbReference type="ARBA" id="ARBA00022741"/>
    </source>
</evidence>
<evidence type="ECO:0000259" key="16">
    <source>
        <dbReference type="PROSITE" id="PS50886"/>
    </source>
</evidence>
<comment type="catalytic activity">
    <reaction evidence="13">
        <text>tRNA(Met) + L-methionine + ATP = L-methionyl-tRNA(Met) + AMP + diphosphate</text>
        <dbReference type="Rhea" id="RHEA:13481"/>
        <dbReference type="Rhea" id="RHEA-COMP:9667"/>
        <dbReference type="Rhea" id="RHEA-COMP:9698"/>
        <dbReference type="ChEBI" id="CHEBI:30616"/>
        <dbReference type="ChEBI" id="CHEBI:33019"/>
        <dbReference type="ChEBI" id="CHEBI:57844"/>
        <dbReference type="ChEBI" id="CHEBI:78442"/>
        <dbReference type="ChEBI" id="CHEBI:78530"/>
        <dbReference type="ChEBI" id="CHEBI:456215"/>
        <dbReference type="EC" id="6.1.1.10"/>
    </reaction>
</comment>
<dbReference type="SUPFAM" id="SSF57770">
    <property type="entry name" value="Methionyl-tRNA synthetase (MetRS), Zn-domain"/>
    <property type="match status" value="1"/>
</dbReference>
<dbReference type="InterPro" id="IPR009080">
    <property type="entry name" value="tRNAsynth_Ia_anticodon-bd"/>
</dbReference>
<dbReference type="Pfam" id="PF01588">
    <property type="entry name" value="tRNA_bind"/>
    <property type="match status" value="1"/>
</dbReference>
<evidence type="ECO:0000313" key="18">
    <source>
        <dbReference type="EMBL" id="CAE0058191.1"/>
    </source>
</evidence>
<evidence type="ECO:0000256" key="2">
    <source>
        <dbReference type="ARBA" id="ARBA00005594"/>
    </source>
</evidence>
<keyword evidence="9 14" id="KW-0694">RNA-binding</keyword>